<dbReference type="EMBL" id="ASRX01000014">
    <property type="protein sequence ID" value="EYF06751.1"/>
    <property type="molecule type" value="Genomic_DNA"/>
</dbReference>
<keyword evidence="2" id="KW-1185">Reference proteome</keyword>
<organism evidence="1 2">
    <name type="scientific">Chondromyces apiculatus DSM 436</name>
    <dbReference type="NCBI Taxonomy" id="1192034"/>
    <lineage>
        <taxon>Bacteria</taxon>
        <taxon>Pseudomonadati</taxon>
        <taxon>Myxococcota</taxon>
        <taxon>Polyangia</taxon>
        <taxon>Polyangiales</taxon>
        <taxon>Polyangiaceae</taxon>
        <taxon>Chondromyces</taxon>
    </lineage>
</organism>
<name>A0A017TDR5_9BACT</name>
<comment type="caution">
    <text evidence="1">The sequence shown here is derived from an EMBL/GenBank/DDBJ whole genome shotgun (WGS) entry which is preliminary data.</text>
</comment>
<reference evidence="1 2" key="1">
    <citation type="submission" date="2013-05" db="EMBL/GenBank/DDBJ databases">
        <title>Genome assembly of Chondromyces apiculatus DSM 436.</title>
        <authorList>
            <person name="Sharma G."/>
            <person name="Khatri I."/>
            <person name="Kaur C."/>
            <person name="Mayilraj S."/>
            <person name="Subramanian S."/>
        </authorList>
    </citation>
    <scope>NUCLEOTIDE SEQUENCE [LARGE SCALE GENOMIC DNA]</scope>
    <source>
        <strain evidence="1 2">DSM 436</strain>
    </source>
</reference>
<proteinExistence type="predicted"/>
<evidence type="ECO:0000313" key="1">
    <source>
        <dbReference type="EMBL" id="EYF06751.1"/>
    </source>
</evidence>
<dbReference type="Proteomes" id="UP000019678">
    <property type="component" value="Unassembled WGS sequence"/>
</dbReference>
<evidence type="ECO:0000313" key="2">
    <source>
        <dbReference type="Proteomes" id="UP000019678"/>
    </source>
</evidence>
<dbReference type="AlphaFoldDB" id="A0A017TDR5"/>
<accession>A0A017TDR5</accession>
<protein>
    <submittedName>
        <fullName evidence="1">Uncharacterized protein</fullName>
    </submittedName>
</protein>
<dbReference type="STRING" id="1192034.CAP_1448"/>
<gene>
    <name evidence="1" type="ORF">CAP_1448</name>
</gene>
<sequence length="39" mass="4207">MGQPPLYARGPLQVERADGDYSPVEIAVRVGLGLQSLPR</sequence>